<dbReference type="AlphaFoldDB" id="A0A6I4W6Y0"/>
<comment type="caution">
    <text evidence="1">The sequence shown here is derived from an EMBL/GenBank/DDBJ whole genome shotgun (WGS) entry which is preliminary data.</text>
</comment>
<proteinExistence type="predicted"/>
<dbReference type="EMBL" id="WUTW01000002">
    <property type="protein sequence ID" value="MXQ65328.1"/>
    <property type="molecule type" value="Genomic_DNA"/>
</dbReference>
<protein>
    <submittedName>
        <fullName evidence="1">Uncharacterized protein</fullName>
    </submittedName>
</protein>
<evidence type="ECO:0000313" key="2">
    <source>
        <dbReference type="Proteomes" id="UP000431901"/>
    </source>
</evidence>
<name>A0A6I4W6Y0_9ACTN</name>
<organism evidence="1 2">
    <name type="scientific">Actinomadura rayongensis</name>
    <dbReference type="NCBI Taxonomy" id="1429076"/>
    <lineage>
        <taxon>Bacteria</taxon>
        <taxon>Bacillati</taxon>
        <taxon>Actinomycetota</taxon>
        <taxon>Actinomycetes</taxon>
        <taxon>Streptosporangiales</taxon>
        <taxon>Thermomonosporaceae</taxon>
        <taxon>Actinomadura</taxon>
    </lineage>
</organism>
<dbReference type="RefSeq" id="WP_161103434.1">
    <property type="nucleotide sequence ID" value="NZ_JBHLYI010000010.1"/>
</dbReference>
<evidence type="ECO:0000313" key="1">
    <source>
        <dbReference type="EMBL" id="MXQ65328.1"/>
    </source>
</evidence>
<sequence length="112" mass="11805">MPFAALPGGAGDAWAACRAALADGAPGTLDPAPVNRVATFHLLRRRERLTRRRGTRTLGFAAALAALEACAYDDVLLGRVRTATLEFQLVLSPDAAEIVACFGVARAAREDL</sequence>
<dbReference type="Proteomes" id="UP000431901">
    <property type="component" value="Unassembled WGS sequence"/>
</dbReference>
<gene>
    <name evidence="1" type="ORF">GQ466_14920</name>
</gene>
<accession>A0A6I4W6Y0</accession>
<reference evidence="1 2" key="1">
    <citation type="submission" date="2019-12" db="EMBL/GenBank/DDBJ databases">
        <title>Nocardia macrotermitis sp. nov. and Nocardia aurantia sp. nov., isolated from the gut of the fungus growing-termite Macrotermes natalensis.</title>
        <authorList>
            <person name="Christine B."/>
            <person name="Rene B."/>
        </authorList>
    </citation>
    <scope>NUCLEOTIDE SEQUENCE [LARGE SCALE GENOMIC DNA]</scope>
    <source>
        <strain evidence="1 2">DSM 102126</strain>
    </source>
</reference>
<keyword evidence="2" id="KW-1185">Reference proteome</keyword>